<sequence length="179" mass="20468">MANYYYFVPSLPSIRPDGGSYMTVDDFLALCRSHIGKGDYRTLVEVVKGDGLVKGNAFIEGYSRFRTMVEKELVWQRSRRLGKDRSEYHNDTPPTGAISAAVRKAVEDEDPLRAEKSLLDLHFDYLDRNVGPEHRWDLTALISYALKLQLLSRRDSFTVEKGKGEFTRLSEALRGEIFN</sequence>
<evidence type="ECO:0000313" key="1">
    <source>
        <dbReference type="EMBL" id="MBO8443638.1"/>
    </source>
</evidence>
<evidence type="ECO:0000313" key="2">
    <source>
        <dbReference type="Proteomes" id="UP000823633"/>
    </source>
</evidence>
<gene>
    <name evidence="1" type="ORF">IAC42_07785</name>
</gene>
<organism evidence="1 2">
    <name type="scientific">Candidatus Aphodenecus pullistercoris</name>
    <dbReference type="NCBI Taxonomy" id="2840669"/>
    <lineage>
        <taxon>Bacteria</taxon>
        <taxon>Pseudomonadati</taxon>
        <taxon>Spirochaetota</taxon>
        <taxon>Spirochaetia</taxon>
        <taxon>Spirochaetales</taxon>
        <taxon>Candidatus Aphodenecus</taxon>
    </lineage>
</organism>
<comment type="caution">
    <text evidence="1">The sequence shown here is derived from an EMBL/GenBank/DDBJ whole genome shotgun (WGS) entry which is preliminary data.</text>
</comment>
<reference evidence="1" key="1">
    <citation type="submission" date="2020-10" db="EMBL/GenBank/DDBJ databases">
        <authorList>
            <person name="Gilroy R."/>
        </authorList>
    </citation>
    <scope>NUCLEOTIDE SEQUENCE</scope>
    <source>
        <strain evidence="1">11167</strain>
    </source>
</reference>
<proteinExistence type="predicted"/>
<dbReference type="EMBL" id="JADIMU010000052">
    <property type="protein sequence ID" value="MBO8443638.1"/>
    <property type="molecule type" value="Genomic_DNA"/>
</dbReference>
<protein>
    <submittedName>
        <fullName evidence="1">DUF2764 domain-containing protein</fullName>
    </submittedName>
</protein>
<dbReference type="AlphaFoldDB" id="A0A9D9E9Q9"/>
<accession>A0A9D9E9Q9</accession>
<dbReference type="Proteomes" id="UP000823633">
    <property type="component" value="Unassembled WGS sequence"/>
</dbReference>
<reference evidence="1" key="2">
    <citation type="journal article" date="2021" name="PeerJ">
        <title>Extensive microbial diversity within the chicken gut microbiome revealed by metagenomics and culture.</title>
        <authorList>
            <person name="Gilroy R."/>
            <person name="Ravi A."/>
            <person name="Getino M."/>
            <person name="Pursley I."/>
            <person name="Horton D.L."/>
            <person name="Alikhan N.F."/>
            <person name="Baker D."/>
            <person name="Gharbi K."/>
            <person name="Hall N."/>
            <person name="Watson M."/>
            <person name="Adriaenssens E.M."/>
            <person name="Foster-Nyarko E."/>
            <person name="Jarju S."/>
            <person name="Secka A."/>
            <person name="Antonio M."/>
            <person name="Oren A."/>
            <person name="Chaudhuri R.R."/>
            <person name="La Ragione R."/>
            <person name="Hildebrand F."/>
            <person name="Pallen M.J."/>
        </authorList>
    </citation>
    <scope>NUCLEOTIDE SEQUENCE</scope>
    <source>
        <strain evidence="1">11167</strain>
    </source>
</reference>
<name>A0A9D9E9Q9_9SPIR</name>